<dbReference type="AlphaFoldDB" id="A0A5A7PJ79"/>
<feature type="domain" description="FAR1" evidence="1">
    <location>
        <begin position="35"/>
        <end position="106"/>
    </location>
</feature>
<dbReference type="InterPro" id="IPR004330">
    <property type="entry name" value="FAR1_DNA_bnd_dom"/>
</dbReference>
<evidence type="ECO:0000313" key="3">
    <source>
        <dbReference type="Proteomes" id="UP000325081"/>
    </source>
</evidence>
<dbReference type="Proteomes" id="UP000325081">
    <property type="component" value="Unassembled WGS sequence"/>
</dbReference>
<reference evidence="3" key="1">
    <citation type="journal article" date="2019" name="Curr. Biol.">
        <title>Genome Sequence of Striga asiatica Provides Insight into the Evolution of Plant Parasitism.</title>
        <authorList>
            <person name="Yoshida S."/>
            <person name="Kim S."/>
            <person name="Wafula E.K."/>
            <person name="Tanskanen J."/>
            <person name="Kim Y.M."/>
            <person name="Honaas L."/>
            <person name="Yang Z."/>
            <person name="Spallek T."/>
            <person name="Conn C.E."/>
            <person name="Ichihashi Y."/>
            <person name="Cheong K."/>
            <person name="Cui S."/>
            <person name="Der J.P."/>
            <person name="Gundlach H."/>
            <person name="Jiao Y."/>
            <person name="Hori C."/>
            <person name="Ishida J.K."/>
            <person name="Kasahara H."/>
            <person name="Kiba T."/>
            <person name="Kim M.S."/>
            <person name="Koo N."/>
            <person name="Laohavisit A."/>
            <person name="Lee Y.H."/>
            <person name="Lumba S."/>
            <person name="McCourt P."/>
            <person name="Mortimer J.C."/>
            <person name="Mutuku J.M."/>
            <person name="Nomura T."/>
            <person name="Sasaki-Sekimoto Y."/>
            <person name="Seto Y."/>
            <person name="Wang Y."/>
            <person name="Wakatake T."/>
            <person name="Sakakibara H."/>
            <person name="Demura T."/>
            <person name="Yamaguchi S."/>
            <person name="Yoneyama K."/>
            <person name="Manabe R.I."/>
            <person name="Nelson D.C."/>
            <person name="Schulman A.H."/>
            <person name="Timko M.P."/>
            <person name="dePamphilis C.W."/>
            <person name="Choi D."/>
            <person name="Shirasu K."/>
        </authorList>
    </citation>
    <scope>NUCLEOTIDE SEQUENCE [LARGE SCALE GENOMIC DNA]</scope>
    <source>
        <strain evidence="3">cv. UVA1</strain>
    </source>
</reference>
<name>A0A5A7PJ79_STRAF</name>
<accession>A0A5A7PJ79</accession>
<protein>
    <submittedName>
        <fullName evidence="2">Protein FAR1-RELATED SEQUENCE 5</fullName>
    </submittedName>
</protein>
<organism evidence="2 3">
    <name type="scientific">Striga asiatica</name>
    <name type="common">Asiatic witchweed</name>
    <name type="synonym">Buchnera asiatica</name>
    <dbReference type="NCBI Taxonomy" id="4170"/>
    <lineage>
        <taxon>Eukaryota</taxon>
        <taxon>Viridiplantae</taxon>
        <taxon>Streptophyta</taxon>
        <taxon>Embryophyta</taxon>
        <taxon>Tracheophyta</taxon>
        <taxon>Spermatophyta</taxon>
        <taxon>Magnoliopsida</taxon>
        <taxon>eudicotyledons</taxon>
        <taxon>Gunneridae</taxon>
        <taxon>Pentapetalae</taxon>
        <taxon>asterids</taxon>
        <taxon>lamiids</taxon>
        <taxon>Lamiales</taxon>
        <taxon>Orobanchaceae</taxon>
        <taxon>Buchnereae</taxon>
        <taxon>Striga</taxon>
    </lineage>
</organism>
<dbReference type="OrthoDB" id="2402896at2759"/>
<gene>
    <name evidence="2" type="ORF">STAS_08419</name>
</gene>
<evidence type="ECO:0000259" key="1">
    <source>
        <dbReference type="Pfam" id="PF03101"/>
    </source>
</evidence>
<evidence type="ECO:0000313" key="2">
    <source>
        <dbReference type="EMBL" id="GER32357.1"/>
    </source>
</evidence>
<comment type="caution">
    <text evidence="2">The sequence shown here is derived from an EMBL/GenBank/DDBJ whole genome shotgun (WGS) entry which is preliminary data.</text>
</comment>
<dbReference type="Pfam" id="PF03101">
    <property type="entry name" value="FAR1"/>
    <property type="match status" value="1"/>
</dbReference>
<dbReference type="EMBL" id="BKCP01004583">
    <property type="protein sequence ID" value="GER32357.1"/>
    <property type="molecule type" value="Genomic_DNA"/>
</dbReference>
<dbReference type="PANTHER" id="PTHR47718">
    <property type="entry name" value="OS01G0519700 PROTEIN"/>
    <property type="match status" value="1"/>
</dbReference>
<sequence>MRLTSNDRMRDDEQETMERSVRLYNGESWMWRVGFQQYAAECGFDIRRSTKKKSSDGFLIRSYIVCSREGEKNYSRDYTDGDSGSIKKRRRVSKRINCEAKLITKFAGQKGALDAQRHVQDQMNMGNESYAHQFKTPLLIERHAGEVYTSTIFGHVQNDIVAACFNCRVCSVVVGERTSVYEIDDGLSGTSKVVYERDENTTTFSRWTKLASLNPIFIVDGEVIWS</sequence>
<proteinExistence type="predicted"/>
<keyword evidence="3" id="KW-1185">Reference proteome</keyword>
<dbReference type="PANTHER" id="PTHR47718:SF18">
    <property type="entry name" value="PROTEIN FAR1-RELATED SEQUENCE 5-LIKE"/>
    <property type="match status" value="1"/>
</dbReference>